<keyword evidence="8" id="KW-0496">Mitochondrion</keyword>
<comment type="similarity">
    <text evidence="3 10">Belongs to the cytochrome c oxidase subunit 6A family.</text>
</comment>
<keyword evidence="13" id="KW-1185">Reference proteome</keyword>
<evidence type="ECO:0008006" key="14">
    <source>
        <dbReference type="Google" id="ProtNLM"/>
    </source>
</evidence>
<evidence type="ECO:0000256" key="4">
    <source>
        <dbReference type="ARBA" id="ARBA00022692"/>
    </source>
</evidence>
<dbReference type="CDD" id="cd00925">
    <property type="entry name" value="Cyt_c_Oxidase_VIa"/>
    <property type="match status" value="1"/>
</dbReference>
<dbReference type="InterPro" id="IPR036418">
    <property type="entry name" value="Cyt_c_oxidase_su6a_sf"/>
</dbReference>
<evidence type="ECO:0000256" key="11">
    <source>
        <dbReference type="SAM" id="MobiDB-lite"/>
    </source>
</evidence>
<dbReference type="GO" id="GO:0005743">
    <property type="term" value="C:mitochondrial inner membrane"/>
    <property type="evidence" value="ECO:0007669"/>
    <property type="project" value="UniProtKB-SubCell"/>
</dbReference>
<evidence type="ECO:0000256" key="1">
    <source>
        <dbReference type="ARBA" id="ARBA00004434"/>
    </source>
</evidence>
<evidence type="ECO:0000313" key="12">
    <source>
        <dbReference type="EMBL" id="CAG9800698.1"/>
    </source>
</evidence>
<keyword evidence="5" id="KW-0999">Mitochondrion inner membrane</keyword>
<evidence type="ECO:0000256" key="2">
    <source>
        <dbReference type="ARBA" id="ARBA00004673"/>
    </source>
</evidence>
<keyword evidence="4" id="KW-0812">Transmembrane</keyword>
<dbReference type="PANTHER" id="PTHR11504">
    <property type="entry name" value="CYTOCHROME C OXIDASE POLYPEPTIDE VIA"/>
    <property type="match status" value="1"/>
</dbReference>
<evidence type="ECO:0000256" key="7">
    <source>
        <dbReference type="ARBA" id="ARBA00022989"/>
    </source>
</evidence>
<protein>
    <recommendedName>
        <fullName evidence="14">Cytochrome c oxidase polypeptide VIa</fullName>
    </recommendedName>
</protein>
<evidence type="ECO:0000313" key="13">
    <source>
        <dbReference type="Proteomes" id="UP001153620"/>
    </source>
</evidence>
<reference evidence="12" key="1">
    <citation type="submission" date="2022-01" db="EMBL/GenBank/DDBJ databases">
        <authorList>
            <person name="King R."/>
        </authorList>
    </citation>
    <scope>NUCLEOTIDE SEQUENCE</scope>
</reference>
<evidence type="ECO:0000256" key="9">
    <source>
        <dbReference type="ARBA" id="ARBA00023136"/>
    </source>
</evidence>
<dbReference type="FunFam" id="4.10.95.10:FF:000001">
    <property type="entry name" value="Cytochrome c oxidase subunit 6A, mitochondrial"/>
    <property type="match status" value="1"/>
</dbReference>
<reference evidence="12" key="2">
    <citation type="submission" date="2022-10" db="EMBL/GenBank/DDBJ databases">
        <authorList>
            <consortium name="ENA_rothamsted_submissions"/>
            <consortium name="culmorum"/>
            <person name="King R."/>
        </authorList>
    </citation>
    <scope>NUCLEOTIDE SEQUENCE</scope>
</reference>
<proteinExistence type="inferred from homology"/>
<dbReference type="PANTHER" id="PTHR11504:SF0">
    <property type="entry name" value="CYTOCHROME C OXIDASE SUBUNIT"/>
    <property type="match status" value="1"/>
</dbReference>
<feature type="region of interest" description="Disordered" evidence="11">
    <location>
        <begin position="86"/>
        <end position="110"/>
    </location>
</feature>
<evidence type="ECO:0000256" key="6">
    <source>
        <dbReference type="ARBA" id="ARBA00022946"/>
    </source>
</evidence>
<dbReference type="InterPro" id="IPR001349">
    <property type="entry name" value="Cyt_c_oxidase_su6a"/>
</dbReference>
<organism evidence="12 13">
    <name type="scientific">Chironomus riparius</name>
    <dbReference type="NCBI Taxonomy" id="315576"/>
    <lineage>
        <taxon>Eukaryota</taxon>
        <taxon>Metazoa</taxon>
        <taxon>Ecdysozoa</taxon>
        <taxon>Arthropoda</taxon>
        <taxon>Hexapoda</taxon>
        <taxon>Insecta</taxon>
        <taxon>Pterygota</taxon>
        <taxon>Neoptera</taxon>
        <taxon>Endopterygota</taxon>
        <taxon>Diptera</taxon>
        <taxon>Nematocera</taxon>
        <taxon>Chironomoidea</taxon>
        <taxon>Chironomidae</taxon>
        <taxon>Chironominae</taxon>
        <taxon>Chironomus</taxon>
    </lineage>
</organism>
<comment type="subcellular location">
    <subcellularLocation>
        <location evidence="1">Mitochondrion inner membrane</location>
        <topology evidence="1">Single-pass membrane protein</topology>
    </subcellularLocation>
</comment>
<keyword evidence="7" id="KW-1133">Transmembrane helix</keyword>
<dbReference type="GO" id="GO:0030234">
    <property type="term" value="F:enzyme regulator activity"/>
    <property type="evidence" value="ECO:0007669"/>
    <property type="project" value="TreeGrafter"/>
</dbReference>
<evidence type="ECO:0000256" key="5">
    <source>
        <dbReference type="ARBA" id="ARBA00022792"/>
    </source>
</evidence>
<dbReference type="Gene3D" id="4.10.95.10">
    <property type="entry name" value="Cytochrome c oxidase, subunit VIa"/>
    <property type="match status" value="1"/>
</dbReference>
<dbReference type="SUPFAM" id="SSF81411">
    <property type="entry name" value="Mitochondrial cytochrome c oxidase subunit VIa"/>
    <property type="match status" value="1"/>
</dbReference>
<dbReference type="AlphaFoldDB" id="A0A9N9RLV5"/>
<keyword evidence="6" id="KW-0809">Transit peptide</keyword>
<dbReference type="OrthoDB" id="5947505at2759"/>
<name>A0A9N9RLV5_9DIPT</name>
<dbReference type="Pfam" id="PF02046">
    <property type="entry name" value="COX6A"/>
    <property type="match status" value="1"/>
</dbReference>
<dbReference type="PIRSF" id="PIRSF000277">
    <property type="entry name" value="COX6A1"/>
    <property type="match status" value="1"/>
</dbReference>
<dbReference type="GO" id="GO:0006123">
    <property type="term" value="P:mitochondrial electron transport, cytochrome c to oxygen"/>
    <property type="evidence" value="ECO:0007669"/>
    <property type="project" value="TreeGrafter"/>
</dbReference>
<dbReference type="EMBL" id="OU895877">
    <property type="protein sequence ID" value="CAG9800698.1"/>
    <property type="molecule type" value="Genomic_DNA"/>
</dbReference>
<sequence>MASQIVKRGLQTASANLSNTGTAASAGHSGGYKLWKRLSFFVAIPAVGVCMLNTYLEHQKAHADGHQRPPFVAYDYLRKRDKRFPWGDGNKSLFHNPHVNPLPDGYEEEH</sequence>
<gene>
    <name evidence="12" type="ORF">CHIRRI_LOCUS3637</name>
</gene>
<evidence type="ECO:0000256" key="8">
    <source>
        <dbReference type="ARBA" id="ARBA00023128"/>
    </source>
</evidence>
<evidence type="ECO:0000256" key="10">
    <source>
        <dbReference type="RuleBase" id="RU004396"/>
    </source>
</evidence>
<dbReference type="Proteomes" id="UP001153620">
    <property type="component" value="Chromosome 1"/>
</dbReference>
<comment type="pathway">
    <text evidence="2">Energy metabolism; oxidative phosphorylation.</text>
</comment>
<accession>A0A9N9RLV5</accession>
<keyword evidence="9" id="KW-0472">Membrane</keyword>
<evidence type="ECO:0000256" key="3">
    <source>
        <dbReference type="ARBA" id="ARBA00005553"/>
    </source>
</evidence>